<dbReference type="InterPro" id="IPR045540">
    <property type="entry name" value="YegS/DAGK_C"/>
</dbReference>
<dbReference type="InterPro" id="IPR017438">
    <property type="entry name" value="ATP-NAD_kinase_N"/>
</dbReference>
<dbReference type="PROSITE" id="PS50146">
    <property type="entry name" value="DAGK"/>
    <property type="match status" value="1"/>
</dbReference>
<keyword evidence="3" id="KW-0808">Transferase</keyword>
<evidence type="ECO:0000256" key="3">
    <source>
        <dbReference type="ARBA" id="ARBA00022679"/>
    </source>
</evidence>
<organism evidence="10 11">
    <name type="scientific">Catellatospora citrea</name>
    <dbReference type="NCBI Taxonomy" id="53366"/>
    <lineage>
        <taxon>Bacteria</taxon>
        <taxon>Bacillati</taxon>
        <taxon>Actinomycetota</taxon>
        <taxon>Actinomycetes</taxon>
        <taxon>Micromonosporales</taxon>
        <taxon>Micromonosporaceae</taxon>
        <taxon>Catellatospora</taxon>
    </lineage>
</organism>
<name>A0A8J3KAL3_9ACTN</name>
<dbReference type="InterPro" id="IPR050187">
    <property type="entry name" value="Lipid_Phosphate_FormReg"/>
</dbReference>
<reference evidence="10 11" key="1">
    <citation type="submission" date="2021-01" db="EMBL/GenBank/DDBJ databases">
        <title>Whole genome shotgun sequence of Catellatospora citrea NBRC 14495.</title>
        <authorList>
            <person name="Komaki H."/>
            <person name="Tamura T."/>
        </authorList>
    </citation>
    <scope>NUCLEOTIDE SEQUENCE [LARGE SCALE GENOMIC DNA]</scope>
    <source>
        <strain evidence="10 11">NBRC 14495</strain>
    </source>
</reference>
<dbReference type="Gene3D" id="2.60.200.40">
    <property type="match status" value="1"/>
</dbReference>
<evidence type="ECO:0000256" key="4">
    <source>
        <dbReference type="ARBA" id="ARBA00022741"/>
    </source>
</evidence>
<comment type="caution">
    <text evidence="10">The sequence shown here is derived from an EMBL/GenBank/DDBJ whole genome shotgun (WGS) entry which is preliminary data.</text>
</comment>
<evidence type="ECO:0000259" key="9">
    <source>
        <dbReference type="PROSITE" id="PS50146"/>
    </source>
</evidence>
<evidence type="ECO:0000256" key="7">
    <source>
        <dbReference type="ARBA" id="ARBA00023209"/>
    </source>
</evidence>
<dbReference type="InterPro" id="IPR001206">
    <property type="entry name" value="Diacylglycerol_kinase_cat_dom"/>
</dbReference>
<dbReference type="GO" id="GO:0005524">
    <property type="term" value="F:ATP binding"/>
    <property type="evidence" value="ECO:0007669"/>
    <property type="project" value="UniProtKB-KW"/>
</dbReference>
<keyword evidence="7" id="KW-0443">Lipid metabolism</keyword>
<keyword evidence="11" id="KW-1185">Reference proteome</keyword>
<evidence type="ECO:0000313" key="10">
    <source>
        <dbReference type="EMBL" id="GIF97169.1"/>
    </source>
</evidence>
<evidence type="ECO:0000256" key="8">
    <source>
        <dbReference type="ARBA" id="ARBA00023264"/>
    </source>
</evidence>
<gene>
    <name evidence="10" type="ORF">Cci01nite_22630</name>
</gene>
<dbReference type="GO" id="GO:0008654">
    <property type="term" value="P:phospholipid biosynthetic process"/>
    <property type="evidence" value="ECO:0007669"/>
    <property type="project" value="UniProtKB-KW"/>
</dbReference>
<dbReference type="PANTHER" id="PTHR12358:SF54">
    <property type="entry name" value="SPHINGOSINE KINASE RELATED PROTEIN"/>
    <property type="match status" value="1"/>
</dbReference>
<comment type="cofactor">
    <cofactor evidence="1">
        <name>Mg(2+)</name>
        <dbReference type="ChEBI" id="CHEBI:18420"/>
    </cofactor>
</comment>
<keyword evidence="7" id="KW-0444">Lipid biosynthesis</keyword>
<feature type="domain" description="DAGKc" evidence="9">
    <location>
        <begin position="1"/>
        <end position="131"/>
    </location>
</feature>
<evidence type="ECO:0000256" key="1">
    <source>
        <dbReference type="ARBA" id="ARBA00001946"/>
    </source>
</evidence>
<keyword evidence="6" id="KW-0067">ATP-binding</keyword>
<evidence type="ECO:0000256" key="6">
    <source>
        <dbReference type="ARBA" id="ARBA00022840"/>
    </source>
</evidence>
<protein>
    <submittedName>
        <fullName evidence="10">Diacylglycerol kinase</fullName>
    </submittedName>
</protein>
<dbReference type="Proteomes" id="UP000659904">
    <property type="component" value="Unassembled WGS sequence"/>
</dbReference>
<keyword evidence="4" id="KW-0547">Nucleotide-binding</keyword>
<proteinExistence type="inferred from homology"/>
<accession>A0A8J3KAL3</accession>
<evidence type="ECO:0000256" key="2">
    <source>
        <dbReference type="ARBA" id="ARBA00005983"/>
    </source>
</evidence>
<dbReference type="SUPFAM" id="SSF111331">
    <property type="entry name" value="NAD kinase/diacylglycerol kinase-like"/>
    <property type="match status" value="1"/>
</dbReference>
<comment type="similarity">
    <text evidence="2">Belongs to the diacylglycerol/lipid kinase family.</text>
</comment>
<keyword evidence="8" id="KW-1208">Phospholipid metabolism</keyword>
<dbReference type="GO" id="GO:0016301">
    <property type="term" value="F:kinase activity"/>
    <property type="evidence" value="ECO:0007669"/>
    <property type="project" value="UniProtKB-KW"/>
</dbReference>
<dbReference type="InterPro" id="IPR016064">
    <property type="entry name" value="NAD/diacylglycerol_kinase_sf"/>
</dbReference>
<dbReference type="Pfam" id="PF00781">
    <property type="entry name" value="DAGK_cat"/>
    <property type="match status" value="1"/>
</dbReference>
<evidence type="ECO:0000256" key="5">
    <source>
        <dbReference type="ARBA" id="ARBA00022777"/>
    </source>
</evidence>
<keyword evidence="7" id="KW-0594">Phospholipid biosynthesis</keyword>
<dbReference type="Gene3D" id="3.40.50.10330">
    <property type="entry name" value="Probable inorganic polyphosphate/atp-NAD kinase, domain 1"/>
    <property type="match status" value="1"/>
</dbReference>
<evidence type="ECO:0000313" key="11">
    <source>
        <dbReference type="Proteomes" id="UP000659904"/>
    </source>
</evidence>
<dbReference type="PANTHER" id="PTHR12358">
    <property type="entry name" value="SPHINGOSINE KINASE"/>
    <property type="match status" value="1"/>
</dbReference>
<dbReference type="AlphaFoldDB" id="A0A8J3KAL3"/>
<dbReference type="SMART" id="SM00046">
    <property type="entry name" value="DAGKc"/>
    <property type="match status" value="1"/>
</dbReference>
<dbReference type="Pfam" id="PF19279">
    <property type="entry name" value="YegS_C"/>
    <property type="match status" value="1"/>
</dbReference>
<sequence length="301" mass="32611">MDRVAVVYNERSGALLSKADQSAQDQVVELFSRRGVAVELRAFDPRTLAADVRGLLAGAPEALIVAGGDGTVRSVAEHLLGSDVPLGVLPAGTMNVLARDLGVPDDLDDAVEALLAAPVERIDVAAVNGRPFLCSSTLAIMPQLGRLRERARGRAGLGVLRLLGRAVRLVWRYPRMRLTIVVDGRRHEVRTRAAVLSCNPLAAGPPPMPARPRLDAGILAVYVTRDRTNWDLVALATKLFHGSWQRDPRIRTYEGENVQVRSSRVESMSVMSDGEIDRLTMPLRYEIRPRALAVLAPGAAA</sequence>
<keyword evidence="5 10" id="KW-0418">Kinase</keyword>
<dbReference type="RefSeq" id="WP_170212902.1">
    <property type="nucleotide sequence ID" value="NZ_BONH01000007.1"/>
</dbReference>
<dbReference type="EMBL" id="BONH01000007">
    <property type="protein sequence ID" value="GIF97169.1"/>
    <property type="molecule type" value="Genomic_DNA"/>
</dbReference>